<dbReference type="InterPro" id="IPR029058">
    <property type="entry name" value="AB_hydrolase_fold"/>
</dbReference>
<feature type="domain" description="Fungal lipase-type" evidence="20">
    <location>
        <begin position="262"/>
        <end position="290"/>
    </location>
</feature>
<keyword evidence="13" id="KW-0072">Autophagy</keyword>
<evidence type="ECO:0000256" key="13">
    <source>
        <dbReference type="ARBA" id="ARBA00023006"/>
    </source>
</evidence>
<name>A0A0C3A4C3_9AGAM</name>
<keyword evidence="11" id="KW-0735">Signal-anchor</keyword>
<evidence type="ECO:0000256" key="9">
    <source>
        <dbReference type="ARBA" id="ARBA00022801"/>
    </source>
</evidence>
<evidence type="ECO:0000256" key="15">
    <source>
        <dbReference type="ARBA" id="ARBA00023136"/>
    </source>
</evidence>
<evidence type="ECO:0000256" key="4">
    <source>
        <dbReference type="ARBA" id="ARBA00010701"/>
    </source>
</evidence>
<dbReference type="InterPro" id="IPR002921">
    <property type="entry name" value="Fungal_lipase-type"/>
</dbReference>
<reference evidence="21 22" key="1">
    <citation type="submission" date="2014-04" db="EMBL/GenBank/DDBJ databases">
        <authorList>
            <consortium name="DOE Joint Genome Institute"/>
            <person name="Kuo A."/>
            <person name="Kohler A."/>
            <person name="Nagy L.G."/>
            <person name="Floudas D."/>
            <person name="Copeland A."/>
            <person name="Barry K.W."/>
            <person name="Cichocki N."/>
            <person name="Veneault-Fourrey C."/>
            <person name="LaButti K."/>
            <person name="Lindquist E.A."/>
            <person name="Lipzen A."/>
            <person name="Lundell T."/>
            <person name="Morin E."/>
            <person name="Murat C."/>
            <person name="Sun H."/>
            <person name="Tunlid A."/>
            <person name="Henrissat B."/>
            <person name="Grigoriev I.V."/>
            <person name="Hibbett D.S."/>
            <person name="Martin F."/>
            <person name="Nordberg H.P."/>
            <person name="Cantor M.N."/>
            <person name="Hua S.X."/>
        </authorList>
    </citation>
    <scope>NUCLEOTIDE SEQUENCE [LARGE SCALE GENOMIC DNA]</scope>
    <source>
        <strain evidence="21 22">Foug A</strain>
    </source>
</reference>
<comment type="function">
    <text evidence="17">Lipase which is essential for lysis of subvacuolar cytoplasm to vacuole targeted bodies and intravacuolar autophagic bodies. Involved in the lysis of intravacuolar multivesicular body (MVB) vesicles. The intravacuolar membrane disintegration by ATG15 is critical to life span extension.</text>
</comment>
<evidence type="ECO:0000259" key="20">
    <source>
        <dbReference type="Pfam" id="PF01764"/>
    </source>
</evidence>
<comment type="similarity">
    <text evidence="4">Belongs to the AB hydrolase superfamily. Lipase family.</text>
</comment>
<gene>
    <name evidence="21" type="ORF">SCLCIDRAFT_1209349</name>
</gene>
<evidence type="ECO:0000256" key="8">
    <source>
        <dbReference type="ARBA" id="ARBA00022753"/>
    </source>
</evidence>
<keyword evidence="15" id="KW-0472">Membrane</keyword>
<dbReference type="Pfam" id="PF01764">
    <property type="entry name" value="Lipase_3"/>
    <property type="match status" value="1"/>
</dbReference>
<dbReference type="Proteomes" id="UP000053989">
    <property type="component" value="Unassembled WGS sequence"/>
</dbReference>
<evidence type="ECO:0000256" key="3">
    <source>
        <dbReference type="ARBA" id="ARBA00004343"/>
    </source>
</evidence>
<evidence type="ECO:0000256" key="1">
    <source>
        <dbReference type="ARBA" id="ARBA00001024"/>
    </source>
</evidence>
<dbReference type="SUPFAM" id="SSF53474">
    <property type="entry name" value="alpha/beta-Hydrolases"/>
    <property type="match status" value="1"/>
</dbReference>
<keyword evidence="19" id="KW-0732">Signal</keyword>
<dbReference type="GO" id="GO:0032585">
    <property type="term" value="C:multivesicular body membrane"/>
    <property type="evidence" value="ECO:0007669"/>
    <property type="project" value="UniProtKB-SubCell"/>
</dbReference>
<dbReference type="EC" id="3.1.1.3" evidence="6"/>
<dbReference type="STRING" id="1036808.A0A0C3A4C3"/>
<evidence type="ECO:0000313" key="21">
    <source>
        <dbReference type="EMBL" id="KIM68523.1"/>
    </source>
</evidence>
<evidence type="ECO:0000256" key="12">
    <source>
        <dbReference type="ARBA" id="ARBA00022989"/>
    </source>
</evidence>
<feature type="non-terminal residue" evidence="21">
    <location>
        <position position="1"/>
    </location>
</feature>
<evidence type="ECO:0000256" key="2">
    <source>
        <dbReference type="ARBA" id="ARBA00004270"/>
    </source>
</evidence>
<evidence type="ECO:0000256" key="7">
    <source>
        <dbReference type="ARBA" id="ARBA00022692"/>
    </source>
</evidence>
<dbReference type="Gene3D" id="3.40.50.1820">
    <property type="entry name" value="alpha/beta hydrolase"/>
    <property type="match status" value="1"/>
</dbReference>
<dbReference type="GO" id="GO:0034496">
    <property type="term" value="P:multivesicular body membrane disassembly"/>
    <property type="evidence" value="ECO:0007669"/>
    <property type="project" value="TreeGrafter"/>
</dbReference>
<evidence type="ECO:0000256" key="18">
    <source>
        <dbReference type="ARBA" id="ARBA00029828"/>
    </source>
</evidence>
<dbReference type="InterPro" id="IPR050805">
    <property type="entry name" value="ATG15_Lipase"/>
</dbReference>
<evidence type="ECO:0000313" key="22">
    <source>
        <dbReference type="Proteomes" id="UP000053989"/>
    </source>
</evidence>
<dbReference type="CDD" id="cd00519">
    <property type="entry name" value="Lipase_3"/>
    <property type="match status" value="1"/>
</dbReference>
<dbReference type="EMBL" id="KN822009">
    <property type="protein sequence ID" value="KIM68523.1"/>
    <property type="molecule type" value="Genomic_DNA"/>
</dbReference>
<proteinExistence type="inferred from homology"/>
<accession>A0A0C3A4C3</accession>
<evidence type="ECO:0000256" key="16">
    <source>
        <dbReference type="ARBA" id="ARBA00023180"/>
    </source>
</evidence>
<evidence type="ECO:0000256" key="10">
    <source>
        <dbReference type="ARBA" id="ARBA00022963"/>
    </source>
</evidence>
<evidence type="ECO:0000256" key="11">
    <source>
        <dbReference type="ARBA" id="ARBA00022968"/>
    </source>
</evidence>
<dbReference type="GO" id="GO:0006660">
    <property type="term" value="P:phosphatidylserine catabolic process"/>
    <property type="evidence" value="ECO:0007669"/>
    <property type="project" value="TreeGrafter"/>
</dbReference>
<evidence type="ECO:0000256" key="5">
    <source>
        <dbReference type="ARBA" id="ARBA00011137"/>
    </source>
</evidence>
<evidence type="ECO:0000256" key="6">
    <source>
        <dbReference type="ARBA" id="ARBA00013279"/>
    </source>
</evidence>
<dbReference type="PANTHER" id="PTHR47175:SF2">
    <property type="entry name" value="LIPASE ATG15-RELATED"/>
    <property type="match status" value="1"/>
</dbReference>
<keyword evidence="10" id="KW-0442">Lipid degradation</keyword>
<evidence type="ECO:0000256" key="19">
    <source>
        <dbReference type="SAM" id="SignalP"/>
    </source>
</evidence>
<dbReference type="PANTHER" id="PTHR47175">
    <property type="entry name" value="LIPASE ATG15-RELATED"/>
    <property type="match status" value="1"/>
</dbReference>
<comment type="subunit">
    <text evidence="5">Binds to both phosphatidylinositol (PI) and phosphatidylinositol 3,5-bisphosphate (PIP2).</text>
</comment>
<sequence length="424" mass="46821">MYVRSSMLPTALTALLIPLLNIFVNKDPDDYSPLQIGPRLRFQLRHQHVAAPSGHVVFSDVRSGPVSSLGSPSTIHELGTTYISSFRPPSFNEYIEARIRSVRRAQSTDLFWSHERILAPHVENRDTLLELAKMTNNAYVAPNDSAWYALKEQWVHYYPFGWEPDADGFRGYVFATPDNSTVVLSIKGSSASAIVGGGGPTTKKDKLNDNLLFSCCCARIDWTWTTVCGCYRGGWKCDQDCLERALAEESLFYALGTNLYNDLTYLYPTSNIWIVGHSLGGSLASLLGITFGVPAVSFESPGEKLAAKRLHLPSPPSTHHVTHVYHTADPIAMGTCTGIFSSCSLGGYAMETKCHLGKSIVYDTVSNLSWSVDVRTHGIVNVIDNILGKPWPPADEVGREVPEPQLEVDCVDCYSWEFGDYPES</sequence>
<dbReference type="GO" id="GO:0004806">
    <property type="term" value="F:triacylglycerol lipase activity"/>
    <property type="evidence" value="ECO:0007669"/>
    <property type="project" value="UniProtKB-EC"/>
</dbReference>
<keyword evidence="14" id="KW-0443">Lipid metabolism</keyword>
<keyword evidence="22" id="KW-1185">Reference proteome</keyword>
<evidence type="ECO:0000256" key="14">
    <source>
        <dbReference type="ARBA" id="ARBA00023098"/>
    </source>
</evidence>
<keyword evidence="8" id="KW-0967">Endosome</keyword>
<comment type="subcellular location">
    <subcellularLocation>
        <location evidence="3">Endosome</location>
        <location evidence="3">Multivesicular body membrane</location>
        <topology evidence="3">Single-pass type II membrane protein</topology>
    </subcellularLocation>
    <subcellularLocation>
        <location evidence="2">Prevacuolar compartment membrane</location>
        <topology evidence="2">Single-pass type II membrane protein</topology>
    </subcellularLocation>
</comment>
<feature type="chain" id="PRO_5002160826" description="triacylglycerol lipase" evidence="19">
    <location>
        <begin position="27"/>
        <end position="424"/>
    </location>
</feature>
<comment type="catalytic activity">
    <reaction evidence="1">
        <text>a triacylglycerol + H2O = a diacylglycerol + a fatty acid + H(+)</text>
        <dbReference type="Rhea" id="RHEA:12044"/>
        <dbReference type="ChEBI" id="CHEBI:15377"/>
        <dbReference type="ChEBI" id="CHEBI:15378"/>
        <dbReference type="ChEBI" id="CHEBI:17855"/>
        <dbReference type="ChEBI" id="CHEBI:18035"/>
        <dbReference type="ChEBI" id="CHEBI:28868"/>
        <dbReference type="EC" id="3.1.1.3"/>
    </reaction>
</comment>
<evidence type="ECO:0000256" key="17">
    <source>
        <dbReference type="ARBA" id="ARBA00024663"/>
    </source>
</evidence>
<dbReference type="AlphaFoldDB" id="A0A0C3A4C3"/>
<dbReference type="OrthoDB" id="58570at2759"/>
<dbReference type="HOGENOM" id="CLU_028295_1_1_1"/>
<dbReference type="InParanoid" id="A0A0C3A4C3"/>
<protein>
    <recommendedName>
        <fullName evidence="6">triacylglycerol lipase</fullName>
        <ecNumber evidence="6">3.1.1.3</ecNumber>
    </recommendedName>
    <alternativeName>
        <fullName evidence="18">Autophagy-related protein 15</fullName>
    </alternativeName>
</protein>
<keyword evidence="7" id="KW-0812">Transmembrane</keyword>
<keyword evidence="16" id="KW-0325">Glycoprotein</keyword>
<feature type="signal peptide" evidence="19">
    <location>
        <begin position="1"/>
        <end position="26"/>
    </location>
</feature>
<keyword evidence="12" id="KW-1133">Transmembrane helix</keyword>
<reference evidence="22" key="2">
    <citation type="submission" date="2015-01" db="EMBL/GenBank/DDBJ databases">
        <title>Evolutionary Origins and Diversification of the Mycorrhizal Mutualists.</title>
        <authorList>
            <consortium name="DOE Joint Genome Institute"/>
            <consortium name="Mycorrhizal Genomics Consortium"/>
            <person name="Kohler A."/>
            <person name="Kuo A."/>
            <person name="Nagy L.G."/>
            <person name="Floudas D."/>
            <person name="Copeland A."/>
            <person name="Barry K.W."/>
            <person name="Cichocki N."/>
            <person name="Veneault-Fourrey C."/>
            <person name="LaButti K."/>
            <person name="Lindquist E.A."/>
            <person name="Lipzen A."/>
            <person name="Lundell T."/>
            <person name="Morin E."/>
            <person name="Murat C."/>
            <person name="Riley R."/>
            <person name="Ohm R."/>
            <person name="Sun H."/>
            <person name="Tunlid A."/>
            <person name="Henrissat B."/>
            <person name="Grigoriev I.V."/>
            <person name="Hibbett D.S."/>
            <person name="Martin F."/>
        </authorList>
    </citation>
    <scope>NUCLEOTIDE SEQUENCE [LARGE SCALE GENOMIC DNA]</scope>
    <source>
        <strain evidence="22">Foug A</strain>
    </source>
</reference>
<dbReference type="GO" id="GO:0034727">
    <property type="term" value="P:piecemeal microautophagy of the nucleus"/>
    <property type="evidence" value="ECO:0007669"/>
    <property type="project" value="TreeGrafter"/>
</dbReference>
<dbReference type="FunCoup" id="A0A0C3A4C3">
    <property type="interactions" value="63"/>
</dbReference>
<dbReference type="GO" id="GO:0046461">
    <property type="term" value="P:neutral lipid catabolic process"/>
    <property type="evidence" value="ECO:0007669"/>
    <property type="project" value="TreeGrafter"/>
</dbReference>
<dbReference type="GO" id="GO:0004620">
    <property type="term" value="F:phospholipase activity"/>
    <property type="evidence" value="ECO:0007669"/>
    <property type="project" value="TreeGrafter"/>
</dbReference>
<dbReference type="GO" id="GO:0005775">
    <property type="term" value="C:vacuolar lumen"/>
    <property type="evidence" value="ECO:0007669"/>
    <property type="project" value="TreeGrafter"/>
</dbReference>
<keyword evidence="9" id="KW-0378">Hydrolase</keyword>
<organism evidence="21 22">
    <name type="scientific">Scleroderma citrinum Foug A</name>
    <dbReference type="NCBI Taxonomy" id="1036808"/>
    <lineage>
        <taxon>Eukaryota</taxon>
        <taxon>Fungi</taxon>
        <taxon>Dikarya</taxon>
        <taxon>Basidiomycota</taxon>
        <taxon>Agaricomycotina</taxon>
        <taxon>Agaricomycetes</taxon>
        <taxon>Agaricomycetidae</taxon>
        <taxon>Boletales</taxon>
        <taxon>Sclerodermatineae</taxon>
        <taxon>Sclerodermataceae</taxon>
        <taxon>Scleroderma</taxon>
    </lineage>
</organism>